<keyword evidence="5 10" id="KW-0997">Cell inner membrane</keyword>
<keyword evidence="3 10" id="KW-0813">Transport</keyword>
<evidence type="ECO:0000313" key="14">
    <source>
        <dbReference type="Proteomes" id="UP000325372"/>
    </source>
</evidence>
<evidence type="ECO:0000256" key="10">
    <source>
        <dbReference type="RuleBase" id="RU362123"/>
    </source>
</evidence>
<dbReference type="InterPro" id="IPR051045">
    <property type="entry name" value="TonB-dependent_transducer"/>
</dbReference>
<evidence type="ECO:0000256" key="4">
    <source>
        <dbReference type="ARBA" id="ARBA00022475"/>
    </source>
</evidence>
<dbReference type="InterPro" id="IPR003538">
    <property type="entry name" value="TonB"/>
</dbReference>
<evidence type="ECO:0000259" key="12">
    <source>
        <dbReference type="PROSITE" id="PS52015"/>
    </source>
</evidence>
<evidence type="ECO:0000256" key="7">
    <source>
        <dbReference type="ARBA" id="ARBA00022927"/>
    </source>
</evidence>
<dbReference type="PANTHER" id="PTHR33446:SF14">
    <property type="entry name" value="PROTEIN TONB"/>
    <property type="match status" value="1"/>
</dbReference>
<comment type="function">
    <text evidence="10">Interacts with outer membrane receptor proteins that carry out high-affinity binding and energy dependent uptake into the periplasmic space of specific substrates. It could act to transduce energy from the cytoplasmic membrane to specific energy-requiring processes in the outer membrane, resulting in the release into the periplasm of ligands bound by these outer membrane proteins.</text>
</comment>
<keyword evidence="10" id="KW-0735">Signal-anchor</keyword>
<dbReference type="GO" id="GO:0005886">
    <property type="term" value="C:plasma membrane"/>
    <property type="evidence" value="ECO:0007669"/>
    <property type="project" value="UniProtKB-SubCell"/>
</dbReference>
<evidence type="ECO:0000256" key="6">
    <source>
        <dbReference type="ARBA" id="ARBA00022692"/>
    </source>
</evidence>
<evidence type="ECO:0000256" key="1">
    <source>
        <dbReference type="ARBA" id="ARBA00004383"/>
    </source>
</evidence>
<dbReference type="AlphaFoldDB" id="A0A5N0T7M7"/>
<dbReference type="EMBL" id="VYXP01000006">
    <property type="protein sequence ID" value="KAA9130781.1"/>
    <property type="molecule type" value="Genomic_DNA"/>
</dbReference>
<keyword evidence="7 10" id="KW-0653">Protein transport</keyword>
<dbReference type="GO" id="GO:0055085">
    <property type="term" value="P:transmembrane transport"/>
    <property type="evidence" value="ECO:0007669"/>
    <property type="project" value="InterPro"/>
</dbReference>
<keyword evidence="14" id="KW-1185">Reference proteome</keyword>
<evidence type="ECO:0000313" key="13">
    <source>
        <dbReference type="EMBL" id="KAA9130781.1"/>
    </source>
</evidence>
<evidence type="ECO:0000256" key="2">
    <source>
        <dbReference type="ARBA" id="ARBA00006555"/>
    </source>
</evidence>
<sequence length="210" mass="22953">MGTLRTPVAALCAIAVTFGLFIFMYKLVSSGDGTRDALDPIAGIRFGPVDIPDDVTTRQRRRPPPPPPPEEPPPPPKMEVSKPQAVVQNMPNVDIPSLDNPLVGGEGMFLGNFGTIDKTAEGDAVPMVVIQPQYPREAAIEGIEGWVRLEFTILPDGSVKSPRVIEAEPRRVFNREALRAILKWKFKPRVVDGQAVERVATYTIDFNLGG</sequence>
<keyword evidence="8 10" id="KW-1133">Transmembrane helix</keyword>
<comment type="similarity">
    <text evidence="2 10">Belongs to the TonB family.</text>
</comment>
<feature type="region of interest" description="Disordered" evidence="11">
    <location>
        <begin position="49"/>
        <end position="82"/>
    </location>
</feature>
<dbReference type="SUPFAM" id="SSF74653">
    <property type="entry name" value="TolA/TonB C-terminal domain"/>
    <property type="match status" value="1"/>
</dbReference>
<evidence type="ECO:0000256" key="11">
    <source>
        <dbReference type="SAM" id="MobiDB-lite"/>
    </source>
</evidence>
<name>A0A5N0T7M7_9GAMM</name>
<comment type="caution">
    <text evidence="13">The sequence shown here is derived from an EMBL/GenBank/DDBJ whole genome shotgun (WGS) entry which is preliminary data.</text>
</comment>
<dbReference type="PROSITE" id="PS52015">
    <property type="entry name" value="TONB_CTD"/>
    <property type="match status" value="1"/>
</dbReference>
<feature type="compositionally biased region" description="Pro residues" evidence="11">
    <location>
        <begin position="64"/>
        <end position="77"/>
    </location>
</feature>
<dbReference type="NCBIfam" id="TIGR01352">
    <property type="entry name" value="tonB_Cterm"/>
    <property type="match status" value="1"/>
</dbReference>
<accession>A0A5N0T7M7</accession>
<dbReference type="PANTHER" id="PTHR33446">
    <property type="entry name" value="PROTEIN TONB-RELATED"/>
    <property type="match status" value="1"/>
</dbReference>
<dbReference type="GO" id="GO:0015891">
    <property type="term" value="P:siderophore transport"/>
    <property type="evidence" value="ECO:0007669"/>
    <property type="project" value="InterPro"/>
</dbReference>
<comment type="subcellular location">
    <subcellularLocation>
        <location evidence="1 10">Cell inner membrane</location>
        <topology evidence="1 10">Single-pass membrane protein</topology>
        <orientation evidence="1 10">Periplasmic side</orientation>
    </subcellularLocation>
</comment>
<reference evidence="13 14" key="1">
    <citation type="submission" date="2019-09" db="EMBL/GenBank/DDBJ databases">
        <title>Wenzhouxiangella sp. Genome sequencing and assembly.</title>
        <authorList>
            <person name="Zhang R."/>
        </authorList>
    </citation>
    <scope>NUCLEOTIDE SEQUENCE [LARGE SCALE GENOMIC DNA]</scope>
    <source>
        <strain evidence="13 14">W260</strain>
    </source>
</reference>
<dbReference type="Proteomes" id="UP000325372">
    <property type="component" value="Unassembled WGS sequence"/>
</dbReference>
<dbReference type="GO" id="GO:0031992">
    <property type="term" value="F:energy transducer activity"/>
    <property type="evidence" value="ECO:0007669"/>
    <property type="project" value="InterPro"/>
</dbReference>
<dbReference type="InterPro" id="IPR037682">
    <property type="entry name" value="TonB_C"/>
</dbReference>
<evidence type="ECO:0000256" key="9">
    <source>
        <dbReference type="ARBA" id="ARBA00023136"/>
    </source>
</evidence>
<dbReference type="Pfam" id="PF03544">
    <property type="entry name" value="TonB_C"/>
    <property type="match status" value="1"/>
</dbReference>
<protein>
    <recommendedName>
        <fullName evidence="10">Protein TonB</fullName>
    </recommendedName>
</protein>
<organism evidence="13 14">
    <name type="scientific">Marinihelvus fidelis</name>
    <dbReference type="NCBI Taxonomy" id="2613842"/>
    <lineage>
        <taxon>Bacteria</taxon>
        <taxon>Pseudomonadati</taxon>
        <taxon>Pseudomonadota</taxon>
        <taxon>Gammaproteobacteria</taxon>
        <taxon>Chromatiales</taxon>
        <taxon>Wenzhouxiangellaceae</taxon>
        <taxon>Marinihelvus</taxon>
    </lineage>
</organism>
<feature type="domain" description="TonB C-terminal" evidence="12">
    <location>
        <begin position="119"/>
        <end position="210"/>
    </location>
</feature>
<dbReference type="InterPro" id="IPR006260">
    <property type="entry name" value="TonB/TolA_C"/>
</dbReference>
<proteinExistence type="inferred from homology"/>
<feature type="transmembrane region" description="Helical" evidence="10">
    <location>
        <begin position="6"/>
        <end position="25"/>
    </location>
</feature>
<dbReference type="PRINTS" id="PR01374">
    <property type="entry name" value="TONBPROTEIN"/>
</dbReference>
<evidence type="ECO:0000256" key="3">
    <source>
        <dbReference type="ARBA" id="ARBA00022448"/>
    </source>
</evidence>
<dbReference type="GO" id="GO:0030288">
    <property type="term" value="C:outer membrane-bounded periplasmic space"/>
    <property type="evidence" value="ECO:0007669"/>
    <property type="project" value="InterPro"/>
</dbReference>
<dbReference type="RefSeq" id="WP_150864419.1">
    <property type="nucleotide sequence ID" value="NZ_VYXP01000006.1"/>
</dbReference>
<dbReference type="GO" id="GO:0015031">
    <property type="term" value="P:protein transport"/>
    <property type="evidence" value="ECO:0007669"/>
    <property type="project" value="UniProtKB-UniRule"/>
</dbReference>
<gene>
    <name evidence="13" type="ORF">F3N42_10430</name>
</gene>
<keyword evidence="4 10" id="KW-1003">Cell membrane</keyword>
<evidence type="ECO:0000256" key="5">
    <source>
        <dbReference type="ARBA" id="ARBA00022519"/>
    </source>
</evidence>
<keyword evidence="6 10" id="KW-0812">Transmembrane</keyword>
<keyword evidence="9 10" id="KW-0472">Membrane</keyword>
<dbReference type="Gene3D" id="3.30.1150.10">
    <property type="match status" value="1"/>
</dbReference>
<evidence type="ECO:0000256" key="8">
    <source>
        <dbReference type="ARBA" id="ARBA00022989"/>
    </source>
</evidence>